<proteinExistence type="predicted"/>
<dbReference type="KEGG" id="ccs:CCNA_00734"/>
<dbReference type="Pfam" id="PF01963">
    <property type="entry name" value="TraB_PrgY_gumN"/>
    <property type="match status" value="1"/>
</dbReference>
<name>A0A0H3C655_CAUVN</name>
<accession>A0A0H3C655</accession>
<dbReference type="RefSeq" id="WP_010918584.1">
    <property type="nucleotide sequence ID" value="NC_011916.1"/>
</dbReference>
<dbReference type="CDD" id="cd14788">
    <property type="entry name" value="GumN"/>
    <property type="match status" value="1"/>
</dbReference>
<reference evidence="2 3" key="1">
    <citation type="journal article" date="2010" name="J. Bacteriol.">
        <title>The genetic basis of laboratory adaptation in Caulobacter crescentus.</title>
        <authorList>
            <person name="Marks M.E."/>
            <person name="Castro-Rojas C.M."/>
            <person name="Teiling C."/>
            <person name="Du L."/>
            <person name="Kapatral V."/>
            <person name="Walunas T.L."/>
            <person name="Crosson S."/>
        </authorList>
    </citation>
    <scope>NUCLEOTIDE SEQUENCE [LARGE SCALE GENOMIC DNA]</scope>
    <source>
        <strain evidence="3">NA1000 / CB15N</strain>
    </source>
</reference>
<feature type="signal peptide" evidence="1">
    <location>
        <begin position="1"/>
        <end position="19"/>
    </location>
</feature>
<dbReference type="InterPro" id="IPR002816">
    <property type="entry name" value="TraB/PrgY/GumN_fam"/>
</dbReference>
<feature type="chain" id="PRO_5002605924" evidence="1">
    <location>
        <begin position="20"/>
        <end position="302"/>
    </location>
</feature>
<dbReference type="AlphaFoldDB" id="A0A0H3C655"/>
<evidence type="ECO:0000256" key="1">
    <source>
        <dbReference type="SAM" id="SignalP"/>
    </source>
</evidence>
<sequence>MKAVLIALALTLGASSAWAQDGNQPALVDALVVNARTPGPAWWSVSKGDKKVWVLGIGAPVPADAKWDGRAFERRVKASRQLILVPPSKTRFEKNTIKADRKWLDELTEAERARLAEVATQTGRKLEFYTLFRPNFAGLLINSELQARAKPKMGKLLDLSVRARRLGARLVPAGGLDAQAMKASFQVGGKDSLICLRWAMRPRDAAALREQRAQAWMRGDVRTLLVGPAAYDPCVQAMAAMQASLENNEGALANTIAATLDRGDGAVALVGLVPLLREGGVLDQLRKRGYLIETPAQMDDED</sequence>
<evidence type="ECO:0000313" key="2">
    <source>
        <dbReference type="EMBL" id="ACL94199.1"/>
    </source>
</evidence>
<dbReference type="PATRIC" id="fig|565050.3.peg.724"/>
<organism evidence="2 3">
    <name type="scientific">Caulobacter vibrioides (strain NA1000 / CB15N)</name>
    <name type="common">Caulobacter crescentus</name>
    <dbReference type="NCBI Taxonomy" id="565050"/>
    <lineage>
        <taxon>Bacteria</taxon>
        <taxon>Pseudomonadati</taxon>
        <taxon>Pseudomonadota</taxon>
        <taxon>Alphaproteobacteria</taxon>
        <taxon>Caulobacterales</taxon>
        <taxon>Caulobacteraceae</taxon>
        <taxon>Caulobacter</taxon>
    </lineage>
</organism>
<evidence type="ECO:0000313" key="3">
    <source>
        <dbReference type="Proteomes" id="UP000001364"/>
    </source>
</evidence>
<gene>
    <name evidence="2" type="ordered locus">CCNA_00734</name>
</gene>
<dbReference type="GeneID" id="7332821"/>
<dbReference type="RefSeq" id="YP_002516107.1">
    <property type="nucleotide sequence ID" value="NC_011916.1"/>
</dbReference>
<dbReference type="PhylomeDB" id="A0A0H3C655"/>
<dbReference type="OrthoDB" id="7170764at2"/>
<keyword evidence="1" id="KW-0732">Signal</keyword>
<keyword evidence="3" id="KW-1185">Reference proteome</keyword>
<dbReference type="HOGENOM" id="CLU_073326_0_0_5"/>
<dbReference type="EMBL" id="CP001340">
    <property type="protein sequence ID" value="ACL94199.1"/>
    <property type="molecule type" value="Genomic_DNA"/>
</dbReference>
<dbReference type="Proteomes" id="UP000001364">
    <property type="component" value="Chromosome"/>
</dbReference>
<protein>
    <submittedName>
        <fullName evidence="2">GumN superfamily protein</fullName>
    </submittedName>
</protein>